<dbReference type="PANTHER" id="PTHR24115:SF799">
    <property type="entry name" value="KINESIN-LIKE PROTEIN"/>
    <property type="match status" value="1"/>
</dbReference>
<protein>
    <recommendedName>
        <fullName evidence="3">Kinesin motor domain-containing protein</fullName>
    </recommendedName>
</protein>
<dbReference type="GO" id="GO:0008017">
    <property type="term" value="F:microtubule binding"/>
    <property type="evidence" value="ECO:0007669"/>
    <property type="project" value="InterPro"/>
</dbReference>
<dbReference type="InterPro" id="IPR027640">
    <property type="entry name" value="Kinesin-like_fam"/>
</dbReference>
<evidence type="ECO:0000256" key="2">
    <source>
        <dbReference type="SAM" id="MobiDB-lite"/>
    </source>
</evidence>
<keyword evidence="1" id="KW-0067">ATP-binding</keyword>
<dbReference type="SMART" id="SM00129">
    <property type="entry name" value="KISc"/>
    <property type="match status" value="1"/>
</dbReference>
<feature type="domain" description="Kinesin motor" evidence="3">
    <location>
        <begin position="60"/>
        <end position="427"/>
    </location>
</feature>
<dbReference type="eggNOG" id="KOG0246">
    <property type="taxonomic scope" value="Eukaryota"/>
</dbReference>
<dbReference type="GO" id="GO:0005874">
    <property type="term" value="C:microtubule"/>
    <property type="evidence" value="ECO:0007669"/>
    <property type="project" value="TreeGrafter"/>
</dbReference>
<dbReference type="GO" id="GO:0005524">
    <property type="term" value="F:ATP binding"/>
    <property type="evidence" value="ECO:0007669"/>
    <property type="project" value="UniProtKB-UniRule"/>
</dbReference>
<dbReference type="AlphaFoldDB" id="A0A0D3K428"/>
<dbReference type="InterPro" id="IPR036961">
    <property type="entry name" value="Kinesin_motor_dom_sf"/>
</dbReference>
<dbReference type="GeneID" id="17275787"/>
<dbReference type="InterPro" id="IPR027417">
    <property type="entry name" value="P-loop_NTPase"/>
</dbReference>
<dbReference type="PANTHER" id="PTHR24115">
    <property type="entry name" value="KINESIN-RELATED"/>
    <property type="match status" value="1"/>
</dbReference>
<dbReference type="InterPro" id="IPR001752">
    <property type="entry name" value="Kinesin_motor_dom"/>
</dbReference>
<evidence type="ECO:0000259" key="3">
    <source>
        <dbReference type="PROSITE" id="PS50067"/>
    </source>
</evidence>
<feature type="binding site" evidence="1">
    <location>
        <begin position="167"/>
        <end position="174"/>
    </location>
    <ligand>
        <name>ATP</name>
        <dbReference type="ChEBI" id="CHEBI:30616"/>
    </ligand>
</feature>
<dbReference type="EnsemblProtists" id="EOD30513">
    <property type="protein sequence ID" value="EOD30513"/>
    <property type="gene ID" value="EMIHUDRAFT_113285"/>
</dbReference>
<dbReference type="GO" id="GO:0003777">
    <property type="term" value="F:microtubule motor activity"/>
    <property type="evidence" value="ECO:0007669"/>
    <property type="project" value="InterPro"/>
</dbReference>
<dbReference type="STRING" id="2903.R1D584"/>
<comment type="similarity">
    <text evidence="1">Belongs to the TRAFAC class myosin-kinesin ATPase superfamily. Kinesin family.</text>
</comment>
<evidence type="ECO:0000313" key="4">
    <source>
        <dbReference type="EnsemblProtists" id="EOD30513"/>
    </source>
</evidence>
<reference evidence="5" key="1">
    <citation type="journal article" date="2013" name="Nature">
        <title>Pan genome of the phytoplankton Emiliania underpins its global distribution.</title>
        <authorList>
            <person name="Read B.A."/>
            <person name="Kegel J."/>
            <person name="Klute M.J."/>
            <person name="Kuo A."/>
            <person name="Lefebvre S.C."/>
            <person name="Maumus F."/>
            <person name="Mayer C."/>
            <person name="Miller J."/>
            <person name="Monier A."/>
            <person name="Salamov A."/>
            <person name="Young J."/>
            <person name="Aguilar M."/>
            <person name="Claverie J.M."/>
            <person name="Frickenhaus S."/>
            <person name="Gonzalez K."/>
            <person name="Herman E.K."/>
            <person name="Lin Y.C."/>
            <person name="Napier J."/>
            <person name="Ogata H."/>
            <person name="Sarno A.F."/>
            <person name="Shmutz J."/>
            <person name="Schroeder D."/>
            <person name="de Vargas C."/>
            <person name="Verret F."/>
            <person name="von Dassow P."/>
            <person name="Valentin K."/>
            <person name="Van de Peer Y."/>
            <person name="Wheeler G."/>
            <person name="Dacks J.B."/>
            <person name="Delwiche C.F."/>
            <person name="Dyhrman S.T."/>
            <person name="Glockner G."/>
            <person name="John U."/>
            <person name="Richards T."/>
            <person name="Worden A.Z."/>
            <person name="Zhang X."/>
            <person name="Grigoriev I.V."/>
            <person name="Allen A.E."/>
            <person name="Bidle K."/>
            <person name="Borodovsky M."/>
            <person name="Bowler C."/>
            <person name="Brownlee C."/>
            <person name="Cock J.M."/>
            <person name="Elias M."/>
            <person name="Gladyshev V.N."/>
            <person name="Groth M."/>
            <person name="Guda C."/>
            <person name="Hadaegh A."/>
            <person name="Iglesias-Rodriguez M.D."/>
            <person name="Jenkins J."/>
            <person name="Jones B.M."/>
            <person name="Lawson T."/>
            <person name="Leese F."/>
            <person name="Lindquist E."/>
            <person name="Lobanov A."/>
            <person name="Lomsadze A."/>
            <person name="Malik S.B."/>
            <person name="Marsh M.E."/>
            <person name="Mackinder L."/>
            <person name="Mock T."/>
            <person name="Mueller-Roeber B."/>
            <person name="Pagarete A."/>
            <person name="Parker M."/>
            <person name="Probert I."/>
            <person name="Quesneville H."/>
            <person name="Raines C."/>
            <person name="Rensing S.A."/>
            <person name="Riano-Pachon D.M."/>
            <person name="Richier S."/>
            <person name="Rokitta S."/>
            <person name="Shiraiwa Y."/>
            <person name="Soanes D.M."/>
            <person name="van der Giezen M."/>
            <person name="Wahlund T.M."/>
            <person name="Williams B."/>
            <person name="Wilson W."/>
            <person name="Wolfe G."/>
            <person name="Wurch L.L."/>
        </authorList>
    </citation>
    <scope>NUCLEOTIDE SEQUENCE</scope>
</reference>
<name>A0A0D3K428_EMIH1</name>
<dbReference type="Pfam" id="PF00225">
    <property type="entry name" value="Kinesin"/>
    <property type="match status" value="2"/>
</dbReference>
<sequence length="749" mass="75103">MGNSASGGFEDTDGKTSSSLRQERREAYEACIAALRAELALERRPAVLPQRHTTASDDARPRIVLRKRPLFEHEARRDFDVLTADGGDDVWGDGPAAALWVTRPFLALDHDMSATLHPEPFVESHAFYADAVFDERRSTAELYDAAVRPLVAGAVLRGGVATVLCFGQTGSGKTHTTRGLLDELRGDLPLDVLGWRVSAVEVAGSSVRDLLHDGAPCTLRDAHGATHVVPARGHPAHPGHSSAANGADAAAAAAAAGAGDLTAAAAARLGVQSATTSGAALVVGSAADAVAAIAAATRLRATSATSVHDGSSRSHAVYRLEPLHEGAAAEGEGEEGAGAAEPGGLSLAPDGGCLSLVDLAGSEWARDQAANSAERVGGDTVVRETQEVNRSLMTLKACLAARASAKAGGARMPTRDTAITRVLRGALEHAMSTLSHVGLAVGAGAGDANGGGGGGGVIVGMAGGGGGAAAPCGARVLTRRPVARAASPDGSAPPALPSDPCTWGTVQVVRWWLEATAAAAAAINAAATPDGGTPTAEAFTLRRSQWPSGAKLGIGFEPAAAPADDAPPVVSKLSTGTPLASAAAACRHAVAPGWRLVGCVLDTEGEGCGGGGGGGGGRAALLATLKKGAAALAGPGDADATLTLRFEPPSPCAAAPPRVPRMFAATSRLGVGKGSDLLSAFADPDRGLRKWAEVCAGDKALARALFDTLRGLAAPHGGTPEERLERDRHERAEAAAAAAAAGAAVEVTG</sequence>
<accession>A0A0D3K428</accession>
<keyword evidence="1" id="KW-0505">Motor protein</keyword>
<reference evidence="4" key="2">
    <citation type="submission" date="2024-10" db="UniProtKB">
        <authorList>
            <consortium name="EnsemblProtists"/>
        </authorList>
    </citation>
    <scope>IDENTIFICATION</scope>
</reference>
<keyword evidence="1" id="KW-0547">Nucleotide-binding</keyword>
<proteinExistence type="inferred from homology"/>
<dbReference type="PROSITE" id="PS50067">
    <property type="entry name" value="KINESIN_MOTOR_2"/>
    <property type="match status" value="1"/>
</dbReference>
<dbReference type="PRINTS" id="PR00380">
    <property type="entry name" value="KINESINHEAVY"/>
</dbReference>
<evidence type="ECO:0000313" key="5">
    <source>
        <dbReference type="Proteomes" id="UP000013827"/>
    </source>
</evidence>
<keyword evidence="5" id="KW-1185">Reference proteome</keyword>
<evidence type="ECO:0000256" key="1">
    <source>
        <dbReference type="PROSITE-ProRule" id="PRU00283"/>
    </source>
</evidence>
<dbReference type="PaxDb" id="2903-EOD30513"/>
<feature type="region of interest" description="Disordered" evidence="2">
    <location>
        <begin position="1"/>
        <end position="22"/>
    </location>
</feature>
<dbReference type="GO" id="GO:0005871">
    <property type="term" value="C:kinesin complex"/>
    <property type="evidence" value="ECO:0007669"/>
    <property type="project" value="TreeGrafter"/>
</dbReference>
<dbReference type="SUPFAM" id="SSF52540">
    <property type="entry name" value="P-loop containing nucleoside triphosphate hydrolases"/>
    <property type="match status" value="1"/>
</dbReference>
<dbReference type="Gene3D" id="3.40.850.10">
    <property type="entry name" value="Kinesin motor domain"/>
    <property type="match status" value="1"/>
</dbReference>
<dbReference type="GO" id="GO:0007018">
    <property type="term" value="P:microtubule-based movement"/>
    <property type="evidence" value="ECO:0007669"/>
    <property type="project" value="InterPro"/>
</dbReference>
<dbReference type="KEGG" id="ehx:EMIHUDRAFT_113285"/>
<dbReference type="HOGENOM" id="CLU_022461_0_0_1"/>
<dbReference type="Proteomes" id="UP000013827">
    <property type="component" value="Unassembled WGS sequence"/>
</dbReference>
<organism evidence="4 5">
    <name type="scientific">Emiliania huxleyi (strain CCMP1516)</name>
    <dbReference type="NCBI Taxonomy" id="280463"/>
    <lineage>
        <taxon>Eukaryota</taxon>
        <taxon>Haptista</taxon>
        <taxon>Haptophyta</taxon>
        <taxon>Prymnesiophyceae</taxon>
        <taxon>Isochrysidales</taxon>
        <taxon>Noelaerhabdaceae</taxon>
        <taxon>Emiliania</taxon>
    </lineage>
</organism>
<dbReference type="GO" id="GO:0016887">
    <property type="term" value="F:ATP hydrolysis activity"/>
    <property type="evidence" value="ECO:0007669"/>
    <property type="project" value="TreeGrafter"/>
</dbReference>
<dbReference type="RefSeq" id="XP_005782942.1">
    <property type="nucleotide sequence ID" value="XM_005782885.1"/>
</dbReference>